<dbReference type="AlphaFoldDB" id="A0AAN7LFZ3"/>
<keyword evidence="2" id="KW-1185">Reference proteome</keyword>
<comment type="caution">
    <text evidence="1">The sequence shown here is derived from an EMBL/GenBank/DDBJ whole genome shotgun (WGS) entry which is preliminary data.</text>
</comment>
<accession>A0AAN7LFZ3</accession>
<organism evidence="1 2">
    <name type="scientific">Trapa natans</name>
    <name type="common">Water chestnut</name>
    <dbReference type="NCBI Taxonomy" id="22666"/>
    <lineage>
        <taxon>Eukaryota</taxon>
        <taxon>Viridiplantae</taxon>
        <taxon>Streptophyta</taxon>
        <taxon>Embryophyta</taxon>
        <taxon>Tracheophyta</taxon>
        <taxon>Spermatophyta</taxon>
        <taxon>Magnoliopsida</taxon>
        <taxon>eudicotyledons</taxon>
        <taxon>Gunneridae</taxon>
        <taxon>Pentapetalae</taxon>
        <taxon>rosids</taxon>
        <taxon>malvids</taxon>
        <taxon>Myrtales</taxon>
        <taxon>Lythraceae</taxon>
        <taxon>Trapa</taxon>
    </lineage>
</organism>
<name>A0AAN7LFZ3_TRANT</name>
<proteinExistence type="predicted"/>
<protein>
    <submittedName>
        <fullName evidence="1">Uncharacterized protein</fullName>
    </submittedName>
</protein>
<evidence type="ECO:0000313" key="2">
    <source>
        <dbReference type="Proteomes" id="UP001346149"/>
    </source>
</evidence>
<dbReference type="EMBL" id="JAXQNO010000013">
    <property type="protein sequence ID" value="KAK4785741.1"/>
    <property type="molecule type" value="Genomic_DNA"/>
</dbReference>
<gene>
    <name evidence="1" type="ORF">SAY86_002430</name>
</gene>
<reference evidence="1 2" key="1">
    <citation type="journal article" date="2023" name="Hortic Res">
        <title>Pangenome of water caltrop reveals structural variations and asymmetric subgenome divergence after allopolyploidization.</title>
        <authorList>
            <person name="Zhang X."/>
            <person name="Chen Y."/>
            <person name="Wang L."/>
            <person name="Yuan Y."/>
            <person name="Fang M."/>
            <person name="Shi L."/>
            <person name="Lu R."/>
            <person name="Comes H.P."/>
            <person name="Ma Y."/>
            <person name="Chen Y."/>
            <person name="Huang G."/>
            <person name="Zhou Y."/>
            <person name="Zheng Z."/>
            <person name="Qiu Y."/>
        </authorList>
    </citation>
    <scope>NUCLEOTIDE SEQUENCE [LARGE SCALE GENOMIC DNA]</scope>
    <source>
        <strain evidence="1">F231</strain>
    </source>
</reference>
<sequence length="92" mass="10427">MLNWGGGEVQGVEQVQSQATHITQVIVHHFACLHYYSFSVEYHKLMQERRGKSFYAGTQKPLRSACYLLCEVGAAVLCLAYCISRNQCILNE</sequence>
<dbReference type="Proteomes" id="UP001346149">
    <property type="component" value="Unassembled WGS sequence"/>
</dbReference>
<evidence type="ECO:0000313" key="1">
    <source>
        <dbReference type="EMBL" id="KAK4785741.1"/>
    </source>
</evidence>